<reference evidence="1 2" key="1">
    <citation type="submission" date="2024-02" db="EMBL/GenBank/DDBJ databases">
        <authorList>
            <person name="Vignale AGUSTIN F."/>
            <person name="Sosa J E."/>
            <person name="Modenutti C."/>
        </authorList>
    </citation>
    <scope>NUCLEOTIDE SEQUENCE [LARGE SCALE GENOMIC DNA]</scope>
</reference>
<organism evidence="1 2">
    <name type="scientific">Ilex paraguariensis</name>
    <name type="common">yerba mate</name>
    <dbReference type="NCBI Taxonomy" id="185542"/>
    <lineage>
        <taxon>Eukaryota</taxon>
        <taxon>Viridiplantae</taxon>
        <taxon>Streptophyta</taxon>
        <taxon>Embryophyta</taxon>
        <taxon>Tracheophyta</taxon>
        <taxon>Spermatophyta</taxon>
        <taxon>Magnoliopsida</taxon>
        <taxon>eudicotyledons</taxon>
        <taxon>Gunneridae</taxon>
        <taxon>Pentapetalae</taxon>
        <taxon>asterids</taxon>
        <taxon>campanulids</taxon>
        <taxon>Aquifoliales</taxon>
        <taxon>Aquifoliaceae</taxon>
        <taxon>Ilex</taxon>
    </lineage>
</organism>
<dbReference type="AlphaFoldDB" id="A0ABC8RFD9"/>
<name>A0ABC8RFD9_9AQUA</name>
<sequence length="171" mass="19937">MAVHDKDKEIPTCAEDEDYYEDIRGVYGQLFVQFFKQLGKVLYFSDQVNSSEEETRGLQEDSFKSKGQIRSLEDENKFLPDRMRFLLLREWQELVKSKKNLESKWVKFDKDLRESSELSNRHSQPSETFGRMFSMVICLGDNCGLGNTNERTHTSSMAVFVKCISNPSPRQ</sequence>
<gene>
    <name evidence="1" type="ORF">ILEXP_LOCUS9941</name>
</gene>
<comment type="caution">
    <text evidence="1">The sequence shown here is derived from an EMBL/GenBank/DDBJ whole genome shotgun (WGS) entry which is preliminary data.</text>
</comment>
<dbReference type="EMBL" id="CAUOFW020001214">
    <property type="protein sequence ID" value="CAK9142275.1"/>
    <property type="molecule type" value="Genomic_DNA"/>
</dbReference>
<evidence type="ECO:0000313" key="2">
    <source>
        <dbReference type="Proteomes" id="UP001642360"/>
    </source>
</evidence>
<evidence type="ECO:0000313" key="1">
    <source>
        <dbReference type="EMBL" id="CAK9142275.1"/>
    </source>
</evidence>
<feature type="non-terminal residue" evidence="1">
    <location>
        <position position="171"/>
    </location>
</feature>
<protein>
    <submittedName>
        <fullName evidence="1">Uncharacterized protein</fullName>
    </submittedName>
</protein>
<proteinExistence type="predicted"/>
<accession>A0ABC8RFD9</accession>
<dbReference type="Proteomes" id="UP001642360">
    <property type="component" value="Unassembled WGS sequence"/>
</dbReference>
<keyword evidence="2" id="KW-1185">Reference proteome</keyword>